<evidence type="ECO:0000313" key="2">
    <source>
        <dbReference type="Proteomes" id="UP001529421"/>
    </source>
</evidence>
<proteinExistence type="predicted"/>
<dbReference type="Proteomes" id="UP001529421">
    <property type="component" value="Unassembled WGS sequence"/>
</dbReference>
<organism evidence="1 2">
    <name type="scientific">Enorma phocaeensis</name>
    <dbReference type="NCBI Taxonomy" id="1871019"/>
    <lineage>
        <taxon>Bacteria</taxon>
        <taxon>Bacillati</taxon>
        <taxon>Actinomycetota</taxon>
        <taxon>Coriobacteriia</taxon>
        <taxon>Coriobacteriales</taxon>
        <taxon>Coriobacteriaceae</taxon>
        <taxon>Enorma</taxon>
    </lineage>
</organism>
<sequence length="233" mass="24140">MAAPAFAAEGVDMQATIPASSWAGVELTWNTTADKFGDYTVQIGDEFMLDSAADAFGDPVSMSNLTVAYVMGAGASIDWNGTSENTASVTAETPKASTGVAVAVVINGRVDLDGVANLGQLKTAMNGAQHKDQDFTIAAKSLEGAFAYQGDDTADISFKYTGYNYNDGDGNDIHFADAAGKKLVENTDYTVKLLDSNGNSVAVLGHAGDCTAVLTGIKDYAGSTETAEFTIDP</sequence>
<dbReference type="RefSeq" id="WP_289546117.1">
    <property type="nucleotide sequence ID" value="NZ_JAUDDZ010000028.1"/>
</dbReference>
<gene>
    <name evidence="1" type="ORF">QUW28_10075</name>
</gene>
<reference evidence="1 2" key="2">
    <citation type="submission" date="2023-06" db="EMBL/GenBank/DDBJ databases">
        <authorList>
            <person name="Zeman M."/>
            <person name="Kubasova T."/>
            <person name="Jahodarova E."/>
            <person name="Nykrynova M."/>
            <person name="Rychlik I."/>
        </authorList>
    </citation>
    <scope>NUCLEOTIDE SEQUENCE [LARGE SCALE GENOMIC DNA]</scope>
    <source>
        <strain evidence="1 2">154_Feed</strain>
    </source>
</reference>
<accession>A0ABT7VBG4</accession>
<protein>
    <submittedName>
        <fullName evidence="1">Uncharacterized protein</fullName>
    </submittedName>
</protein>
<evidence type="ECO:0000313" key="1">
    <source>
        <dbReference type="EMBL" id="MDM8275831.1"/>
    </source>
</evidence>
<keyword evidence="2" id="KW-1185">Reference proteome</keyword>
<name>A0ABT7VBG4_9ACTN</name>
<comment type="caution">
    <text evidence="1">The sequence shown here is derived from an EMBL/GenBank/DDBJ whole genome shotgun (WGS) entry which is preliminary data.</text>
</comment>
<dbReference type="EMBL" id="JAUDDZ010000028">
    <property type="protein sequence ID" value="MDM8275831.1"/>
    <property type="molecule type" value="Genomic_DNA"/>
</dbReference>
<reference evidence="2" key="1">
    <citation type="submission" date="2023-06" db="EMBL/GenBank/DDBJ databases">
        <title>Identification and characterization of horizontal gene transfer across gut microbiota members of farm animals based on homology search.</title>
        <authorList>
            <person name="Zeman M."/>
            <person name="Kubasova T."/>
            <person name="Jahodarova E."/>
            <person name="Nykrynova M."/>
            <person name="Rychlik I."/>
        </authorList>
    </citation>
    <scope>NUCLEOTIDE SEQUENCE [LARGE SCALE GENOMIC DNA]</scope>
    <source>
        <strain evidence="2">154_Feed</strain>
    </source>
</reference>